<proteinExistence type="predicted"/>
<evidence type="ECO:0000313" key="2">
    <source>
        <dbReference type="EMBL" id="MCF8714748.1"/>
    </source>
</evidence>
<name>A0ABS9J326_9FLAO</name>
<feature type="chain" id="PRO_5047055449" evidence="1">
    <location>
        <begin position="20"/>
        <end position="218"/>
    </location>
</feature>
<keyword evidence="1" id="KW-0732">Signal</keyword>
<feature type="signal peptide" evidence="1">
    <location>
        <begin position="1"/>
        <end position="19"/>
    </location>
</feature>
<accession>A0ABS9J326</accession>
<dbReference type="EMBL" id="JAETXX010000004">
    <property type="protein sequence ID" value="MCF8714748.1"/>
    <property type="molecule type" value="Genomic_DNA"/>
</dbReference>
<dbReference type="Proteomes" id="UP000829517">
    <property type="component" value="Unassembled WGS sequence"/>
</dbReference>
<sequence>MQKFTILICLLLGLNCMLAQEINSDLLVVKNRLDSIHGFEANMELNVDISFINMPTKFAAIKYQKDTPMEFESEDFIMIPKRGLDFSMQELFRYPFITVDRGSEEVEGVILKKINIIPTDKKADFALATLWLDTNLKRIEMSEINTKKDGTFTVSMDYNSSQAIMPSEVIISFEIEKIKLPIQYLAKDVDVDRKEMRNQDVKTGRIILKIDNYKIDYK</sequence>
<evidence type="ECO:0000313" key="3">
    <source>
        <dbReference type="Proteomes" id="UP000829517"/>
    </source>
</evidence>
<gene>
    <name evidence="2" type="ORF">JM658_07890</name>
</gene>
<protein>
    <submittedName>
        <fullName evidence="2">Uncharacterized protein</fullName>
    </submittedName>
</protein>
<keyword evidence="3" id="KW-1185">Reference proteome</keyword>
<organism evidence="2 3">
    <name type="scientific">Joostella atrarenae</name>
    <dbReference type="NCBI Taxonomy" id="679257"/>
    <lineage>
        <taxon>Bacteria</taxon>
        <taxon>Pseudomonadati</taxon>
        <taxon>Bacteroidota</taxon>
        <taxon>Flavobacteriia</taxon>
        <taxon>Flavobacteriales</taxon>
        <taxon>Flavobacteriaceae</taxon>
        <taxon>Joostella</taxon>
    </lineage>
</organism>
<evidence type="ECO:0000256" key="1">
    <source>
        <dbReference type="SAM" id="SignalP"/>
    </source>
</evidence>
<dbReference type="RefSeq" id="WP_236958713.1">
    <property type="nucleotide sequence ID" value="NZ_JAETXX010000004.1"/>
</dbReference>
<comment type="caution">
    <text evidence="2">The sequence shown here is derived from an EMBL/GenBank/DDBJ whole genome shotgun (WGS) entry which is preliminary data.</text>
</comment>
<reference evidence="2 3" key="1">
    <citation type="submission" date="2021-01" db="EMBL/GenBank/DDBJ databases">
        <title>Genome sequencing of Joostella atrarenae M1-2 (= KCTC 23194).</title>
        <authorList>
            <person name="Zakaria M.R."/>
            <person name="Lam M.Q."/>
            <person name="Chong C.S."/>
        </authorList>
    </citation>
    <scope>NUCLEOTIDE SEQUENCE [LARGE SCALE GENOMIC DNA]</scope>
    <source>
        <strain evidence="2 3">M1-2</strain>
    </source>
</reference>